<name>A0A415J5K1_9BACT</name>
<proteinExistence type="predicted"/>
<evidence type="ECO:0000259" key="2">
    <source>
        <dbReference type="Pfam" id="PF07632"/>
    </source>
</evidence>
<accession>A0A415J5K1</accession>
<dbReference type="GO" id="GO:0016799">
    <property type="term" value="F:hydrolase activity, hydrolyzing N-glycosyl compounds"/>
    <property type="evidence" value="ECO:0007669"/>
    <property type="project" value="InterPro"/>
</dbReference>
<reference evidence="4 5" key="1">
    <citation type="submission" date="2018-08" db="EMBL/GenBank/DDBJ databases">
        <title>A genome reference for cultivated species of the human gut microbiota.</title>
        <authorList>
            <person name="Zou Y."/>
            <person name="Xue W."/>
            <person name="Luo G."/>
        </authorList>
    </citation>
    <scope>NUCLEOTIDE SEQUENCE [LARGE SCALE GENOMIC DNA]</scope>
    <source>
        <strain evidence="4 5">AF39-11</strain>
    </source>
</reference>
<dbReference type="Pfam" id="PF21027">
    <property type="entry name" value="Sde0182_C"/>
    <property type="match status" value="1"/>
</dbReference>
<evidence type="ECO:0000313" key="4">
    <source>
        <dbReference type="EMBL" id="RHL15333.1"/>
    </source>
</evidence>
<evidence type="ECO:0000256" key="1">
    <source>
        <dbReference type="SAM" id="Phobius"/>
    </source>
</evidence>
<organism evidence="4 5">
    <name type="scientific">Phocaeicola plebeius</name>
    <dbReference type="NCBI Taxonomy" id="310297"/>
    <lineage>
        <taxon>Bacteria</taxon>
        <taxon>Pseudomonadati</taxon>
        <taxon>Bacteroidota</taxon>
        <taxon>Bacteroidia</taxon>
        <taxon>Bacteroidales</taxon>
        <taxon>Bacteroidaceae</taxon>
        <taxon>Phocaeicola</taxon>
    </lineage>
</organism>
<feature type="domain" description="Cellulose-binding Sde182 C-terminal" evidence="3">
    <location>
        <begin position="371"/>
        <end position="450"/>
    </location>
</feature>
<dbReference type="SUPFAM" id="SSF53590">
    <property type="entry name" value="Nucleoside hydrolase"/>
    <property type="match status" value="1"/>
</dbReference>
<gene>
    <name evidence="4" type="ORF">DW035_08385</name>
</gene>
<dbReference type="Pfam" id="PF07632">
    <property type="entry name" value="Sde182_NH-like"/>
    <property type="match status" value="1"/>
</dbReference>
<dbReference type="EMBL" id="QROI01000011">
    <property type="protein sequence ID" value="RHL15333.1"/>
    <property type="molecule type" value="Genomic_DNA"/>
</dbReference>
<evidence type="ECO:0000259" key="3">
    <source>
        <dbReference type="Pfam" id="PF21027"/>
    </source>
</evidence>
<feature type="transmembrane region" description="Helical" evidence="1">
    <location>
        <begin position="12"/>
        <end position="28"/>
    </location>
</feature>
<keyword evidence="1" id="KW-0812">Transmembrane</keyword>
<dbReference type="InterPro" id="IPR036452">
    <property type="entry name" value="Ribo_hydro-like"/>
</dbReference>
<evidence type="ECO:0000313" key="5">
    <source>
        <dbReference type="Proteomes" id="UP000284916"/>
    </source>
</evidence>
<sequence length="451" mass="50682">MTIDNKTVFDMRYIILTLFLGFCGFLFARNDLGKQRLIVTTDLGGADPDDKQSLIHLLVCADRMDIEGIISSNAWVDDPDRTSDITEVIDCYADAYPFLKKHANDFPSPDYLKSIVKRGQEKSNMSGVGVGKDSPGSELIIAAVDKEEDARPVWLAAWSGMNTIAQAIWKVHSTRSPEEFQKFVAKIRIYDVLGQDDAGAWIAKSFPEIFYIRNTEIYGWGPGDEWIKDNVQSRKPLGGCYPDRIWASEGDSPSFLYVYANGLNVPDSLAYGGWGGRFKMERTAGIRGMDFIEKSGKSEKIYDPYFMHASTSEGIAAINKWRQHILNDFAARMCWATTDKFSDANHHPVVVFENDSTFNFSSKTVEAGEVLQLDASSSYDPDGNNLHYNWYVYEEPGTYKGVVEIESDKQGMCVLHIPEDATGKNFHLILELNDDGVPSLTGYRRFVIHVK</sequence>
<keyword evidence="1" id="KW-1133">Transmembrane helix</keyword>
<dbReference type="InterPro" id="IPR011483">
    <property type="entry name" value="Sde182_NH-like"/>
</dbReference>
<dbReference type="InterPro" id="IPR013783">
    <property type="entry name" value="Ig-like_fold"/>
</dbReference>
<dbReference type="Gene3D" id="3.90.245.10">
    <property type="entry name" value="Ribonucleoside hydrolase-like"/>
    <property type="match status" value="1"/>
</dbReference>
<dbReference type="AlphaFoldDB" id="A0A415J5K1"/>
<comment type="caution">
    <text evidence="4">The sequence shown here is derived from an EMBL/GenBank/DDBJ whole genome shotgun (WGS) entry which is preliminary data.</text>
</comment>
<feature type="domain" description="Cellulose-binding Sde182 nucleoside hydrolase-like" evidence="2">
    <location>
        <begin position="36"/>
        <end position="278"/>
    </location>
</feature>
<keyword evidence="1" id="KW-0472">Membrane</keyword>
<dbReference type="Proteomes" id="UP000284916">
    <property type="component" value="Unassembled WGS sequence"/>
</dbReference>
<protein>
    <submittedName>
        <fullName evidence="4">DUF1593 domain-containing protein</fullName>
    </submittedName>
</protein>
<dbReference type="Gene3D" id="2.60.40.10">
    <property type="entry name" value="Immunoglobulins"/>
    <property type="match status" value="1"/>
</dbReference>
<dbReference type="InterPro" id="IPR048527">
    <property type="entry name" value="Sde182_C"/>
</dbReference>